<dbReference type="InterPro" id="IPR057512">
    <property type="entry name" value="RTG2_C"/>
</dbReference>
<keyword evidence="5" id="KW-1185">Reference proteome</keyword>
<dbReference type="GO" id="GO:0006357">
    <property type="term" value="P:regulation of transcription by RNA polymerase II"/>
    <property type="evidence" value="ECO:0007669"/>
    <property type="project" value="TreeGrafter"/>
</dbReference>
<dbReference type="Proteomes" id="UP001175000">
    <property type="component" value="Unassembled WGS sequence"/>
</dbReference>
<dbReference type="InterPro" id="IPR003695">
    <property type="entry name" value="Ppx_GppA_N"/>
</dbReference>
<dbReference type="Gene3D" id="3.30.420.150">
    <property type="entry name" value="Exopolyphosphatase. Domain 2"/>
    <property type="match status" value="1"/>
</dbReference>
<feature type="domain" description="RTG2 C-terminal" evidence="3">
    <location>
        <begin position="286"/>
        <end position="411"/>
    </location>
</feature>
<dbReference type="EMBL" id="JAULSU010000001">
    <property type="protein sequence ID" value="KAK0632872.1"/>
    <property type="molecule type" value="Genomic_DNA"/>
</dbReference>
<keyword evidence="1" id="KW-0472">Membrane</keyword>
<sequence>MRRAQNAASMLEAIRKETPDLVVQILAPQVETLFGAVGARSGFADVKGLFLDLGGGSVQMTYMDTYAAKLNAQADGGVNYEIAAALAGQSMPFGAARLIRFLETSDSEVRHAETSKLQASMAESFHKLRTSFPTLAATTAAALDGDKKSTGVDVYLCGGGFRGYGSMLMHNDPIRPYPIASIGSYVASGKAFGKTKDMTKINKSYEGKIFGMSKRRRAQFPAIVTVVEGLIAAIPRIRSVTFCAGGNREGALMMKLPLSIRESDPLTCLEIRGLSTMLSPVQDGSGAQHLLDTLVSALPQSLGDVDTTTVFGLQLGRIYASRIWDGLGADSDANSSAALHDAVTQNLGTPGLTHLRRAVLGLTLCARWGTSLGAIDQQLYRSLCAMVDAVDPDALFWAAYIGAVSAVLAMVVTRWPKDINAIAESIR</sequence>
<dbReference type="Pfam" id="PF23566">
    <property type="entry name" value="RTG2_C"/>
    <property type="match status" value="1"/>
</dbReference>
<reference evidence="4" key="1">
    <citation type="submission" date="2023-06" db="EMBL/GenBank/DDBJ databases">
        <title>Genome-scale phylogeny and comparative genomics of the fungal order Sordariales.</title>
        <authorList>
            <consortium name="Lawrence Berkeley National Laboratory"/>
            <person name="Hensen N."/>
            <person name="Bonometti L."/>
            <person name="Westerberg I."/>
            <person name="Brannstrom I.O."/>
            <person name="Guillou S."/>
            <person name="Cros-Aarteil S."/>
            <person name="Calhoun S."/>
            <person name="Haridas S."/>
            <person name="Kuo A."/>
            <person name="Mondo S."/>
            <person name="Pangilinan J."/>
            <person name="Riley R."/>
            <person name="Labutti K."/>
            <person name="Andreopoulos B."/>
            <person name="Lipzen A."/>
            <person name="Chen C."/>
            <person name="Yanf M."/>
            <person name="Daum C."/>
            <person name="Ng V."/>
            <person name="Clum A."/>
            <person name="Steindorff A."/>
            <person name="Ohm R."/>
            <person name="Martin F."/>
            <person name="Silar P."/>
            <person name="Natvig D."/>
            <person name="Lalanne C."/>
            <person name="Gautier V."/>
            <person name="Ament-Velasquez S.L."/>
            <person name="Kruys A."/>
            <person name="Hutchinson M.I."/>
            <person name="Powell A.J."/>
            <person name="Barry K."/>
            <person name="Miller A.N."/>
            <person name="Grigoriev I.V."/>
            <person name="Debuchy R."/>
            <person name="Gladieux P."/>
            <person name="Thoren M.H."/>
            <person name="Johannesson H."/>
        </authorList>
    </citation>
    <scope>NUCLEOTIDE SEQUENCE</scope>
    <source>
        <strain evidence="4">CBS 606.72</strain>
    </source>
</reference>
<proteinExistence type="predicted"/>
<keyword evidence="1" id="KW-0812">Transmembrane</keyword>
<gene>
    <name evidence="4" type="ORF">B0T14DRAFT_505321</name>
</gene>
<evidence type="ECO:0000259" key="3">
    <source>
        <dbReference type="Pfam" id="PF23566"/>
    </source>
</evidence>
<dbReference type="SUPFAM" id="SSF53067">
    <property type="entry name" value="Actin-like ATPase domain"/>
    <property type="match status" value="1"/>
</dbReference>
<dbReference type="InterPro" id="IPR043129">
    <property type="entry name" value="ATPase_NBD"/>
</dbReference>
<dbReference type="AlphaFoldDB" id="A0AA40CC13"/>
<organism evidence="4 5">
    <name type="scientific">Immersiella caudata</name>
    <dbReference type="NCBI Taxonomy" id="314043"/>
    <lineage>
        <taxon>Eukaryota</taxon>
        <taxon>Fungi</taxon>
        <taxon>Dikarya</taxon>
        <taxon>Ascomycota</taxon>
        <taxon>Pezizomycotina</taxon>
        <taxon>Sordariomycetes</taxon>
        <taxon>Sordariomycetidae</taxon>
        <taxon>Sordariales</taxon>
        <taxon>Lasiosphaeriaceae</taxon>
        <taxon>Immersiella</taxon>
    </lineage>
</organism>
<accession>A0AA40CC13</accession>
<evidence type="ECO:0000313" key="4">
    <source>
        <dbReference type="EMBL" id="KAK0632872.1"/>
    </source>
</evidence>
<feature type="domain" description="Ppx/GppA phosphatase N-terminal" evidence="2">
    <location>
        <begin position="1"/>
        <end position="129"/>
    </location>
</feature>
<name>A0AA40CC13_9PEZI</name>
<evidence type="ECO:0000256" key="1">
    <source>
        <dbReference type="SAM" id="Phobius"/>
    </source>
</evidence>
<feature type="non-terminal residue" evidence="4">
    <location>
        <position position="427"/>
    </location>
</feature>
<comment type="caution">
    <text evidence="4">The sequence shown here is derived from an EMBL/GenBank/DDBJ whole genome shotgun (WGS) entry which is preliminary data.</text>
</comment>
<keyword evidence="1" id="KW-1133">Transmembrane helix</keyword>
<dbReference type="PANTHER" id="PTHR30005">
    <property type="entry name" value="EXOPOLYPHOSPHATASE"/>
    <property type="match status" value="1"/>
</dbReference>
<protein>
    <submittedName>
        <fullName evidence="4">Ppx/GppA phosphatase family-domain-containing protein</fullName>
    </submittedName>
</protein>
<evidence type="ECO:0000313" key="5">
    <source>
        <dbReference type="Proteomes" id="UP001175000"/>
    </source>
</evidence>
<dbReference type="Pfam" id="PF02541">
    <property type="entry name" value="Ppx-GppA"/>
    <property type="match status" value="1"/>
</dbReference>
<dbReference type="PANTHER" id="PTHR30005:SF0">
    <property type="entry name" value="RETROGRADE REGULATION PROTEIN 2"/>
    <property type="match status" value="1"/>
</dbReference>
<dbReference type="InterPro" id="IPR050273">
    <property type="entry name" value="GppA/Ppx_hydrolase"/>
</dbReference>
<evidence type="ECO:0000259" key="2">
    <source>
        <dbReference type="Pfam" id="PF02541"/>
    </source>
</evidence>
<feature type="transmembrane region" description="Helical" evidence="1">
    <location>
        <begin position="394"/>
        <end position="412"/>
    </location>
</feature>